<dbReference type="GO" id="GO:0005507">
    <property type="term" value="F:copper ion binding"/>
    <property type="evidence" value="ECO:0007669"/>
    <property type="project" value="InterPro"/>
</dbReference>
<gene>
    <name evidence="14" type="ORF">M409DRAFT_58148</name>
</gene>
<evidence type="ECO:0000259" key="13">
    <source>
        <dbReference type="Pfam" id="PF07732"/>
    </source>
</evidence>
<comment type="cofactor">
    <cofactor evidence="2">
        <name>Cu cation</name>
        <dbReference type="ChEBI" id="CHEBI:23378"/>
    </cofactor>
</comment>
<dbReference type="PROSITE" id="PS00079">
    <property type="entry name" value="MULTICOPPER_OXIDASE1"/>
    <property type="match status" value="1"/>
</dbReference>
<evidence type="ECO:0000313" key="14">
    <source>
        <dbReference type="EMBL" id="KAF2162751.1"/>
    </source>
</evidence>
<feature type="domain" description="Plastocyanin-like" evidence="13">
    <location>
        <begin position="76"/>
        <end position="191"/>
    </location>
</feature>
<dbReference type="GeneID" id="54567102"/>
<keyword evidence="10" id="KW-0732">Signal</keyword>
<dbReference type="PROSITE" id="PS00080">
    <property type="entry name" value="MULTICOPPER_OXIDASE2"/>
    <property type="match status" value="1"/>
</dbReference>
<dbReference type="Gene3D" id="2.60.40.420">
    <property type="entry name" value="Cupredoxins - blue copper proteins"/>
    <property type="match status" value="3"/>
</dbReference>
<dbReference type="PANTHER" id="PTHR11709">
    <property type="entry name" value="MULTI-COPPER OXIDASE"/>
    <property type="match status" value="1"/>
</dbReference>
<dbReference type="InterPro" id="IPR033138">
    <property type="entry name" value="Cu_oxidase_CS"/>
</dbReference>
<dbReference type="FunFam" id="2.60.40.420:FF:000045">
    <property type="entry name" value="Laccase 2"/>
    <property type="match status" value="1"/>
</dbReference>
<dbReference type="CDD" id="cd13854">
    <property type="entry name" value="CuRO_1_MaLCC_like"/>
    <property type="match status" value="1"/>
</dbReference>
<keyword evidence="9" id="KW-0439">Lignin degradation</keyword>
<feature type="signal peptide" evidence="10">
    <location>
        <begin position="1"/>
        <end position="24"/>
    </location>
</feature>
<keyword evidence="15" id="KW-1185">Reference proteome</keyword>
<dbReference type="PANTHER" id="PTHR11709:SF87">
    <property type="entry name" value="LACCASE"/>
    <property type="match status" value="1"/>
</dbReference>
<reference evidence="14" key="1">
    <citation type="journal article" date="2020" name="Stud. Mycol.">
        <title>101 Dothideomycetes genomes: a test case for predicting lifestyles and emergence of pathogens.</title>
        <authorList>
            <person name="Haridas S."/>
            <person name="Albert R."/>
            <person name="Binder M."/>
            <person name="Bloem J."/>
            <person name="Labutti K."/>
            <person name="Salamov A."/>
            <person name="Andreopoulos B."/>
            <person name="Baker S."/>
            <person name="Barry K."/>
            <person name="Bills G."/>
            <person name="Bluhm B."/>
            <person name="Cannon C."/>
            <person name="Castanera R."/>
            <person name="Culley D."/>
            <person name="Daum C."/>
            <person name="Ezra D."/>
            <person name="Gonzalez J."/>
            <person name="Henrissat B."/>
            <person name="Kuo A."/>
            <person name="Liang C."/>
            <person name="Lipzen A."/>
            <person name="Lutzoni F."/>
            <person name="Magnuson J."/>
            <person name="Mondo S."/>
            <person name="Nolan M."/>
            <person name="Ohm R."/>
            <person name="Pangilinan J."/>
            <person name="Park H.-J."/>
            <person name="Ramirez L."/>
            <person name="Alfaro M."/>
            <person name="Sun H."/>
            <person name="Tritt A."/>
            <person name="Yoshinaga Y."/>
            <person name="Zwiers L.-H."/>
            <person name="Turgeon B."/>
            <person name="Goodwin S."/>
            <person name="Spatafora J."/>
            <person name="Crous P."/>
            <person name="Grigoriev I."/>
        </authorList>
    </citation>
    <scope>NUCLEOTIDE SEQUENCE</scope>
    <source>
        <strain evidence="14">ATCC 36951</strain>
    </source>
</reference>
<evidence type="ECO:0000256" key="1">
    <source>
        <dbReference type="ARBA" id="ARBA00000349"/>
    </source>
</evidence>
<dbReference type="GO" id="GO:0016491">
    <property type="term" value="F:oxidoreductase activity"/>
    <property type="evidence" value="ECO:0007669"/>
    <property type="project" value="UniProtKB-KW"/>
</dbReference>
<evidence type="ECO:0000259" key="11">
    <source>
        <dbReference type="Pfam" id="PF00394"/>
    </source>
</evidence>
<evidence type="ECO:0000256" key="10">
    <source>
        <dbReference type="SAM" id="SignalP"/>
    </source>
</evidence>
<dbReference type="RefSeq" id="XP_033663640.1">
    <property type="nucleotide sequence ID" value="XM_033813830.1"/>
</dbReference>
<evidence type="ECO:0000259" key="12">
    <source>
        <dbReference type="Pfam" id="PF07731"/>
    </source>
</evidence>
<keyword evidence="7" id="KW-0186">Copper</keyword>
<evidence type="ECO:0000256" key="5">
    <source>
        <dbReference type="ARBA" id="ARBA00022723"/>
    </source>
</evidence>
<accession>A0A6A6C6T2</accession>
<evidence type="ECO:0000256" key="4">
    <source>
        <dbReference type="ARBA" id="ARBA00012297"/>
    </source>
</evidence>
<organism evidence="14 15">
    <name type="scientific">Zasmidium cellare ATCC 36951</name>
    <dbReference type="NCBI Taxonomy" id="1080233"/>
    <lineage>
        <taxon>Eukaryota</taxon>
        <taxon>Fungi</taxon>
        <taxon>Dikarya</taxon>
        <taxon>Ascomycota</taxon>
        <taxon>Pezizomycotina</taxon>
        <taxon>Dothideomycetes</taxon>
        <taxon>Dothideomycetidae</taxon>
        <taxon>Mycosphaerellales</taxon>
        <taxon>Mycosphaerellaceae</taxon>
        <taxon>Zasmidium</taxon>
    </lineage>
</organism>
<dbReference type="Proteomes" id="UP000799537">
    <property type="component" value="Unassembled WGS sequence"/>
</dbReference>
<keyword evidence="8" id="KW-0325">Glycoprotein</keyword>
<dbReference type="InterPro" id="IPR011707">
    <property type="entry name" value="Cu-oxidase-like_N"/>
</dbReference>
<evidence type="ECO:0000256" key="2">
    <source>
        <dbReference type="ARBA" id="ARBA00001935"/>
    </source>
</evidence>
<evidence type="ECO:0000313" key="15">
    <source>
        <dbReference type="Proteomes" id="UP000799537"/>
    </source>
</evidence>
<keyword evidence="5" id="KW-0479">Metal-binding</keyword>
<dbReference type="Pfam" id="PF07731">
    <property type="entry name" value="Cu-oxidase_2"/>
    <property type="match status" value="1"/>
</dbReference>
<keyword evidence="6" id="KW-0560">Oxidoreductase</keyword>
<evidence type="ECO:0000256" key="7">
    <source>
        <dbReference type="ARBA" id="ARBA00023008"/>
    </source>
</evidence>
<dbReference type="InterPro" id="IPR001117">
    <property type="entry name" value="Cu-oxidase_2nd"/>
</dbReference>
<sequence length="542" mass="59343">MYFSVLIKALVATAFLLHTSFAAAVPTAELIETRASSSCSNNPANRACWASGFNIANDFDKTFPSTGNTVYYNLELTNGTCNPDGHGPRQCLLFNGQYPGPVIRATWGDQLLITVKNSLQDNGTTVHWHGVRQYHSTGMDGVNGVTECPLAPGTSRTYSFQVTQHGTSWYHAHFSAQYGDGVVGTMIFDGPATSNYDVDLGTYPLSDWFYMTAYQINAITSQNLQKLQGPPSADNLLINGTNVNANGGGSYSRTVVQSGKAYRLRLINIAVDNYIQVSLDGHPFSVISTDFVPIKPFTANWLLLGIGQRYDVIITANQTADNYWFRANVARACLSDKKGFGRAVWSYSTVTSATPSSSPLPGEPQSCIEPGPLTPFWYQPVPSGSFQSSVNSFGNTSYPDSMAVLPTAPQGQWNYWLIQQPSNFPLIAHPIHLHGHDFYVLGQGTSQYSSSSASLNFDTPPRRDTATLHGGGWLALAFLSDNPGAWMMHCHIAWHVSSGLGAQFVEAPNQIVLPDRFAFDQECRNWKNYATHAYYQKEDSGL</sequence>
<dbReference type="EMBL" id="ML993612">
    <property type="protein sequence ID" value="KAF2162751.1"/>
    <property type="molecule type" value="Genomic_DNA"/>
</dbReference>
<dbReference type="InterPro" id="IPR002355">
    <property type="entry name" value="Cu_oxidase_Cu_BS"/>
</dbReference>
<dbReference type="FunFam" id="2.60.40.420:FF:000021">
    <property type="entry name" value="Extracellular dihydrogeodin oxidase/laccase"/>
    <property type="match status" value="1"/>
</dbReference>
<feature type="domain" description="Plastocyanin-like" evidence="11">
    <location>
        <begin position="204"/>
        <end position="348"/>
    </location>
</feature>
<protein>
    <recommendedName>
        <fullName evidence="4">laccase</fullName>
        <ecNumber evidence="4">1.10.3.2</ecNumber>
    </recommendedName>
</protein>
<proteinExistence type="inferred from homology"/>
<name>A0A6A6C6T2_ZASCE</name>
<comment type="catalytic activity">
    <reaction evidence="1">
        <text>4 hydroquinone + O2 = 4 benzosemiquinone + 2 H2O</text>
        <dbReference type="Rhea" id="RHEA:11276"/>
        <dbReference type="ChEBI" id="CHEBI:15377"/>
        <dbReference type="ChEBI" id="CHEBI:15379"/>
        <dbReference type="ChEBI" id="CHEBI:17594"/>
        <dbReference type="ChEBI" id="CHEBI:17977"/>
        <dbReference type="EC" id="1.10.3.2"/>
    </reaction>
</comment>
<feature type="domain" description="Plastocyanin-like" evidence="12">
    <location>
        <begin position="397"/>
        <end position="509"/>
    </location>
</feature>
<feature type="chain" id="PRO_5025677178" description="laccase" evidence="10">
    <location>
        <begin position="25"/>
        <end position="542"/>
    </location>
</feature>
<comment type="similarity">
    <text evidence="3">Belongs to the multicopper oxidase family.</text>
</comment>
<dbReference type="Pfam" id="PF00394">
    <property type="entry name" value="Cu-oxidase"/>
    <property type="match status" value="1"/>
</dbReference>
<evidence type="ECO:0000256" key="3">
    <source>
        <dbReference type="ARBA" id="ARBA00010609"/>
    </source>
</evidence>
<evidence type="ECO:0000256" key="6">
    <source>
        <dbReference type="ARBA" id="ARBA00023002"/>
    </source>
</evidence>
<dbReference type="InterPro" id="IPR008972">
    <property type="entry name" value="Cupredoxin"/>
</dbReference>
<dbReference type="AlphaFoldDB" id="A0A6A6C6T2"/>
<dbReference type="SUPFAM" id="SSF49503">
    <property type="entry name" value="Cupredoxins"/>
    <property type="match status" value="3"/>
</dbReference>
<dbReference type="InterPro" id="IPR011706">
    <property type="entry name" value="Cu-oxidase_C"/>
</dbReference>
<dbReference type="OrthoDB" id="2121828at2759"/>
<dbReference type="EC" id="1.10.3.2" evidence="4"/>
<dbReference type="InterPro" id="IPR045087">
    <property type="entry name" value="Cu-oxidase_fam"/>
</dbReference>
<evidence type="ECO:0000256" key="8">
    <source>
        <dbReference type="ARBA" id="ARBA00023180"/>
    </source>
</evidence>
<dbReference type="Pfam" id="PF07732">
    <property type="entry name" value="Cu-oxidase_3"/>
    <property type="match status" value="1"/>
</dbReference>
<evidence type="ECO:0000256" key="9">
    <source>
        <dbReference type="ARBA" id="ARBA00023185"/>
    </source>
</evidence>
<dbReference type="CDD" id="cd13880">
    <property type="entry name" value="CuRO_2_MaLCC_like"/>
    <property type="match status" value="1"/>
</dbReference>